<keyword evidence="1" id="KW-0472">Membrane</keyword>
<gene>
    <name evidence="2" type="ORF">ADK38_11345</name>
</gene>
<dbReference type="Proteomes" id="UP000037020">
    <property type="component" value="Unassembled WGS sequence"/>
</dbReference>
<organism evidence="2 3">
    <name type="scientific">Streptomyces varsoviensis</name>
    <dbReference type="NCBI Taxonomy" id="67373"/>
    <lineage>
        <taxon>Bacteria</taxon>
        <taxon>Bacillati</taxon>
        <taxon>Actinomycetota</taxon>
        <taxon>Actinomycetes</taxon>
        <taxon>Kitasatosporales</taxon>
        <taxon>Streptomycetaceae</taxon>
        <taxon>Streptomyces</taxon>
    </lineage>
</organism>
<proteinExistence type="predicted"/>
<comment type="caution">
    <text evidence="2">The sequence shown here is derived from an EMBL/GenBank/DDBJ whole genome shotgun (WGS) entry which is preliminary data.</text>
</comment>
<accession>A0ABR5J9A8</accession>
<keyword evidence="1" id="KW-0812">Transmembrane</keyword>
<keyword evidence="3" id="KW-1185">Reference proteome</keyword>
<reference evidence="2 3" key="1">
    <citation type="submission" date="2015-07" db="EMBL/GenBank/DDBJ databases">
        <authorList>
            <person name="Ju K.-S."/>
            <person name="Doroghazi J.R."/>
            <person name="Metcalf W.W."/>
        </authorList>
    </citation>
    <scope>NUCLEOTIDE SEQUENCE [LARGE SCALE GENOMIC DNA]</scope>
    <source>
        <strain evidence="2 3">NRRL B-3589</strain>
    </source>
</reference>
<name>A0ABR5J9A8_9ACTN</name>
<protein>
    <recommendedName>
        <fullName evidence="4">DUF3817 domain-containing protein</fullName>
    </recommendedName>
</protein>
<evidence type="ECO:0008006" key="4">
    <source>
        <dbReference type="Google" id="ProtNLM"/>
    </source>
</evidence>
<sequence>MLLNLVTVHWPAVSSVMGPLHGCSYLFVIIATARHPQSAGRLTALALIPGIGGLLVTRQLDRPRPVAPEPVDNNQT</sequence>
<keyword evidence="1" id="KW-1133">Transmembrane helix</keyword>
<feature type="transmembrane region" description="Helical" evidence="1">
    <location>
        <begin position="12"/>
        <end position="30"/>
    </location>
</feature>
<dbReference type="EMBL" id="LGUT01000946">
    <property type="protein sequence ID" value="KOG89967.1"/>
    <property type="molecule type" value="Genomic_DNA"/>
</dbReference>
<evidence type="ECO:0000313" key="3">
    <source>
        <dbReference type="Proteomes" id="UP000037020"/>
    </source>
</evidence>
<evidence type="ECO:0000256" key="1">
    <source>
        <dbReference type="SAM" id="Phobius"/>
    </source>
</evidence>
<evidence type="ECO:0000313" key="2">
    <source>
        <dbReference type="EMBL" id="KOG89967.1"/>
    </source>
</evidence>